<dbReference type="PANTHER" id="PTHR45641:SF19">
    <property type="entry name" value="NEPHROCYSTIN-3"/>
    <property type="match status" value="1"/>
</dbReference>
<dbReference type="PANTHER" id="PTHR45641">
    <property type="entry name" value="TETRATRICOPEPTIDE REPEAT PROTEIN (AFU_ORTHOLOGUE AFUA_6G03870)"/>
    <property type="match status" value="1"/>
</dbReference>
<keyword evidence="7" id="KW-1185">Reference proteome</keyword>
<organism evidence="6 7">
    <name type="scientific">Adonisia turfae CCMR0081</name>
    <dbReference type="NCBI Taxonomy" id="2292702"/>
    <lineage>
        <taxon>Bacteria</taxon>
        <taxon>Bacillati</taxon>
        <taxon>Cyanobacteriota</taxon>
        <taxon>Adonisia</taxon>
        <taxon>Adonisia turfae</taxon>
    </lineage>
</organism>
<dbReference type="PROSITE" id="PS50005">
    <property type="entry name" value="TPR"/>
    <property type="match status" value="1"/>
</dbReference>
<dbReference type="Gene3D" id="1.25.40.10">
    <property type="entry name" value="Tetratricopeptide repeat domain"/>
    <property type="match status" value="3"/>
</dbReference>
<evidence type="ECO:0000313" key="7">
    <source>
        <dbReference type="Proteomes" id="UP000481033"/>
    </source>
</evidence>
<dbReference type="Pfam" id="PF12770">
    <property type="entry name" value="CHAT"/>
    <property type="match status" value="1"/>
</dbReference>
<accession>A0A6M0RVV3</accession>
<dbReference type="AlphaFoldDB" id="A0A6M0RVV3"/>
<dbReference type="GO" id="GO:0043531">
    <property type="term" value="F:ADP binding"/>
    <property type="evidence" value="ECO:0007669"/>
    <property type="project" value="InterPro"/>
</dbReference>
<feature type="domain" description="CHAT" evidence="4">
    <location>
        <begin position="10"/>
        <end position="163"/>
    </location>
</feature>
<evidence type="ECO:0000313" key="6">
    <source>
        <dbReference type="EMBL" id="NEZ59842.1"/>
    </source>
</evidence>
<dbReference type="PRINTS" id="PR00381">
    <property type="entry name" value="KINESINLIGHT"/>
</dbReference>
<evidence type="ECO:0000256" key="3">
    <source>
        <dbReference type="PROSITE-ProRule" id="PRU00339"/>
    </source>
</evidence>
<evidence type="ECO:0000259" key="5">
    <source>
        <dbReference type="Pfam" id="PF25000"/>
    </source>
</evidence>
<dbReference type="InterPro" id="IPR024983">
    <property type="entry name" value="CHAT_dom"/>
</dbReference>
<dbReference type="EMBL" id="QXHD01000004">
    <property type="protein sequence ID" value="NEZ59842.1"/>
    <property type="molecule type" value="Genomic_DNA"/>
</dbReference>
<feature type="domain" description="DUF7779" evidence="5">
    <location>
        <begin position="463"/>
        <end position="554"/>
    </location>
</feature>
<dbReference type="Pfam" id="PF13374">
    <property type="entry name" value="TPR_10"/>
    <property type="match status" value="3"/>
</dbReference>
<dbReference type="Pfam" id="PF25000">
    <property type="entry name" value="DUF7779"/>
    <property type="match status" value="1"/>
</dbReference>
<comment type="caution">
    <text evidence="6">The sequence shown here is derived from an EMBL/GenBank/DDBJ whole genome shotgun (WGS) entry which is preliminary data.</text>
</comment>
<proteinExistence type="predicted"/>
<evidence type="ECO:0000256" key="1">
    <source>
        <dbReference type="ARBA" id="ARBA00022737"/>
    </source>
</evidence>
<protein>
    <submittedName>
        <fullName evidence="6">CHAT domain-containing protein</fullName>
    </submittedName>
</protein>
<dbReference type="Gene3D" id="3.40.50.300">
    <property type="entry name" value="P-loop containing nucleotide triphosphate hydrolases"/>
    <property type="match status" value="1"/>
</dbReference>
<dbReference type="InterPro" id="IPR056681">
    <property type="entry name" value="DUF7779"/>
</dbReference>
<dbReference type="SUPFAM" id="SSF48452">
    <property type="entry name" value="TPR-like"/>
    <property type="match status" value="2"/>
</dbReference>
<evidence type="ECO:0000259" key="4">
    <source>
        <dbReference type="Pfam" id="PF12770"/>
    </source>
</evidence>
<dbReference type="Pfam" id="PF13424">
    <property type="entry name" value="TPR_12"/>
    <property type="match status" value="3"/>
</dbReference>
<dbReference type="InterPro" id="IPR011990">
    <property type="entry name" value="TPR-like_helical_dom_sf"/>
</dbReference>
<name>A0A6M0RVV3_9CYAN</name>
<dbReference type="InterPro" id="IPR027417">
    <property type="entry name" value="P-loop_NTPase"/>
</dbReference>
<keyword evidence="2 3" id="KW-0802">TPR repeat</keyword>
<reference evidence="6 7" key="1">
    <citation type="journal article" date="2020" name="Microb. Ecol.">
        <title>Ecogenomics of the Marine Benthic Filamentous Cyanobacterium Adonisia.</title>
        <authorList>
            <person name="Walter J.M."/>
            <person name="Coutinho F.H."/>
            <person name="Leomil L."/>
            <person name="Hargreaves P.I."/>
            <person name="Campeao M.E."/>
            <person name="Vieira V.V."/>
            <person name="Silva B.S."/>
            <person name="Fistarol G.O."/>
            <person name="Salomon P.S."/>
            <person name="Sawabe T."/>
            <person name="Mino S."/>
            <person name="Hosokawa M."/>
            <person name="Miyashita H."/>
            <person name="Maruyama F."/>
            <person name="van Verk M.C."/>
            <person name="Dutilh B.E."/>
            <person name="Thompson C.C."/>
            <person name="Thompson F.L."/>
        </authorList>
    </citation>
    <scope>NUCLEOTIDE SEQUENCE [LARGE SCALE GENOMIC DNA]</scope>
    <source>
        <strain evidence="6 7">CCMR0081</strain>
    </source>
</reference>
<dbReference type="SUPFAM" id="SSF52540">
    <property type="entry name" value="P-loop containing nucleoside triphosphate hydrolases"/>
    <property type="match status" value="1"/>
</dbReference>
<evidence type="ECO:0000256" key="2">
    <source>
        <dbReference type="ARBA" id="ARBA00022803"/>
    </source>
</evidence>
<gene>
    <name evidence="6" type="ORF">DXZ20_30210</name>
</gene>
<sequence length="1046" mass="118381">MRKKILILAANPKDATRRRLDEEARDIREGLERAKKRDEFEIVQRWAVRPRDLQRAMLDESPQIVHFTGHSEGAAGLVFEDEAGNAKLVTGNALAKLFKLFKQECECVVLNGCYSLEQAAAIAEHIPYVIGMSKSINEQAAIKFAVGFYDAMVNGRSVEFAFNSGKVAMDLANIGDSDAPVLLMGSVISEPQQAFRNTELSNLVSAIWNLPYEQNNFFTGREEILQTLYKQLNHNKAAASSQIQAISGLGGIGKTQTAIEYVYRHCNEYQSVFWVRAETDLDLRTGFIEIANLLNLPHKDAQNPNNTIQAVKHWLETHSDWLLIFDNANHPEQIKSFCPHRPQGHILLTSCEQTFDTLGIARPIRLQKMLTDEAKDFLFKRTGRDSDQSTEQAAAAKLAKELGYLPLALEQAGAYILAKQISFQDYLKSYLKHRLKLLEKSGPITGNYPESVATTWSLSFREVEAISTEASDLLRISAFLSPDAIPYELFELGASQLGENLANALTAMSDDPIVFHETLAPLTRYSLVQSEPSKKVYSIARLVQEVVRSQMDEESHRLWTQRTINALAHAFPDEQYINWKDCSRLLPHARVIIQSINTEHIESISTALLLNLTGSYLHQQGQYNEAEPLYEHALLLYRRLLNNKHPNVARSLSNMALLYESQGRYSEAEAFLLEALKMLNNDSPDLANCLNNLALLYDSQGRYSEAESLYQEALTRKQCLVDKEHLDIAKTFDNLATVYEHQGHYKKAELFHQKALTMYQQLLGHQHSLIASNLNNLAVCCIFRNNPDKAETFCQEALAMLKQLFGKKHPHIAKTLNNLASVYKAQDRYNEAELSFQDSLAMIKQLLGDEHPDVAIGLNNLALLYNEQGFYSKAEPLFQKSLTMNKKLLGSKHPNIALSLNNLAICLHAQGRYSEAEPLYREALAMRKYLLGYEHPDVENTLKNLEALYNHQGNHNEAQLLHRESLIIQNLVLSKQLLGTRHPSTISSLKDLAEFYANQGYCYEAEQLYQKTLTISENILGPTYSLTKRVRDNLQKLQKPIAKKRK</sequence>
<dbReference type="Proteomes" id="UP000481033">
    <property type="component" value="Unassembled WGS sequence"/>
</dbReference>
<dbReference type="SMART" id="SM00028">
    <property type="entry name" value="TPR"/>
    <property type="match status" value="9"/>
</dbReference>
<feature type="repeat" description="TPR" evidence="3">
    <location>
        <begin position="649"/>
        <end position="682"/>
    </location>
</feature>
<dbReference type="InterPro" id="IPR019734">
    <property type="entry name" value="TPR_rpt"/>
</dbReference>
<keyword evidence="1" id="KW-0677">Repeat</keyword>